<accession>Q2FLS0</accession>
<protein>
    <recommendedName>
        <fullName evidence="3">Xylose isomerase-like TIM barrel domain-containing protein</fullName>
    </recommendedName>
</protein>
<dbReference type="RefSeq" id="WP_011447328.1">
    <property type="nucleotide sequence ID" value="NC_007796.1"/>
</dbReference>
<dbReference type="InterPro" id="IPR036237">
    <property type="entry name" value="Xyl_isomerase-like_sf"/>
</dbReference>
<gene>
    <name evidence="1" type="ordered locus">Mhun_0261</name>
</gene>
<dbReference type="KEGG" id="mhu:Mhun_0261"/>
<dbReference type="InParanoid" id="Q2FLS0"/>
<dbReference type="SUPFAM" id="SSF51658">
    <property type="entry name" value="Xylose isomerase-like"/>
    <property type="match status" value="1"/>
</dbReference>
<dbReference type="EnsemblBacteria" id="ABD40033">
    <property type="protein sequence ID" value="ABD40033"/>
    <property type="gene ID" value="Mhun_0261"/>
</dbReference>
<sequence>MKEIINISGYSVDLERYNNSWEEVRRFVKDMECSGVELLMGGEYDETIPRDLISSVHLPGWLGWVRLWREPESVPAKCDPFKQAYYYGAATPDTLIRTFCDNLEKAGKLGAVYAVFHITHIELDEFFTRNHRYSYHEVLSSAASFLNAVCRNYPGGEPPVTIGFENLWWPGLTFLSQAEVDFFTEQLEFNNWIFVLDTGHMMNAGDIRTEQDGIVYVISALDGLSERTIRRIRSVHFQCSTSGAYQREHFFREPPSGFSSLSYGDQISLLMPMVAKLDEHRPFSDPWCKKIIEIINPDYLVHEFTSRSRDEFQEKIMAQKNTLKRSIEVTIP</sequence>
<dbReference type="STRING" id="323259.Mhun_0261"/>
<organism evidence="1 2">
    <name type="scientific">Methanospirillum hungatei JF-1 (strain ATCC 27890 / DSM 864 / NBRC 100397 / JF-1)</name>
    <dbReference type="NCBI Taxonomy" id="323259"/>
    <lineage>
        <taxon>Archaea</taxon>
        <taxon>Methanobacteriati</taxon>
        <taxon>Methanobacteriota</taxon>
        <taxon>Stenosarchaea group</taxon>
        <taxon>Methanomicrobia</taxon>
        <taxon>Methanomicrobiales</taxon>
        <taxon>Methanospirillaceae</taxon>
        <taxon>Methanospirillum</taxon>
    </lineage>
</organism>
<dbReference type="AlphaFoldDB" id="Q2FLS0"/>
<evidence type="ECO:0000313" key="1">
    <source>
        <dbReference type="EMBL" id="ABD40033.1"/>
    </source>
</evidence>
<evidence type="ECO:0000313" key="2">
    <source>
        <dbReference type="Proteomes" id="UP000001941"/>
    </source>
</evidence>
<keyword evidence="2" id="KW-1185">Reference proteome</keyword>
<dbReference type="Proteomes" id="UP000001941">
    <property type="component" value="Chromosome"/>
</dbReference>
<dbReference type="eggNOG" id="arCOG01895">
    <property type="taxonomic scope" value="Archaea"/>
</dbReference>
<dbReference type="HOGENOM" id="CLU_046677_0_0_2"/>
<dbReference type="OrthoDB" id="53092at2157"/>
<reference evidence="2" key="1">
    <citation type="journal article" date="2016" name="Stand. Genomic Sci.">
        <title>Complete genome sequence of Methanospirillum hungatei type strain JF1.</title>
        <authorList>
            <person name="Gunsalus R.P."/>
            <person name="Cook L.E."/>
            <person name="Crable B."/>
            <person name="Rohlin L."/>
            <person name="McDonald E."/>
            <person name="Mouttaki H."/>
            <person name="Sieber J.R."/>
            <person name="Poweleit N."/>
            <person name="Zhou H."/>
            <person name="Lapidus A.L."/>
            <person name="Daligault H.E."/>
            <person name="Land M."/>
            <person name="Gilna P."/>
            <person name="Ivanova N."/>
            <person name="Kyrpides N."/>
            <person name="Culley D.E."/>
            <person name="McInerney M.J."/>
        </authorList>
    </citation>
    <scope>NUCLEOTIDE SEQUENCE [LARGE SCALE GENOMIC DNA]</scope>
    <source>
        <strain evidence="2">ATCC 27890 / DSM 864 / NBRC 100397 / JF-1</strain>
    </source>
</reference>
<evidence type="ECO:0008006" key="3">
    <source>
        <dbReference type="Google" id="ProtNLM"/>
    </source>
</evidence>
<dbReference type="GeneID" id="3922029"/>
<dbReference type="EMBL" id="CP000254">
    <property type="protein sequence ID" value="ABD40033.1"/>
    <property type="molecule type" value="Genomic_DNA"/>
</dbReference>
<name>Q2FLS0_METHJ</name>
<proteinExistence type="predicted"/>
<dbReference type="Gene3D" id="3.20.20.150">
    <property type="entry name" value="Divalent-metal-dependent TIM barrel enzymes"/>
    <property type="match status" value="1"/>
</dbReference>